<gene>
    <name evidence="4" type="ordered locus">Sta7437_0217</name>
</gene>
<dbReference type="eggNOG" id="COG0759">
    <property type="taxonomic scope" value="Bacteria"/>
</dbReference>
<evidence type="ECO:0000256" key="3">
    <source>
        <dbReference type="SAM" id="Phobius"/>
    </source>
</evidence>
<dbReference type="HOGENOM" id="CLU_144811_5_2_3"/>
<dbReference type="InterPro" id="IPR002696">
    <property type="entry name" value="Membr_insert_effic_factor_YidD"/>
</dbReference>
<comment type="similarity">
    <text evidence="1">Belongs to the UPF0161 family.</text>
</comment>
<dbReference type="PANTHER" id="PTHR33383:SF1">
    <property type="entry name" value="MEMBRANE PROTEIN INSERTION EFFICIENCY FACTOR-RELATED"/>
    <property type="match status" value="1"/>
</dbReference>
<dbReference type="NCBIfam" id="TIGR00278">
    <property type="entry name" value="membrane protein insertion efficiency factor YidD"/>
    <property type="match status" value="1"/>
</dbReference>
<dbReference type="GO" id="GO:0005886">
    <property type="term" value="C:plasma membrane"/>
    <property type="evidence" value="ECO:0007669"/>
    <property type="project" value="UniProtKB-SubCell"/>
</dbReference>
<feature type="transmembrane region" description="Helical" evidence="3">
    <location>
        <begin position="12"/>
        <end position="35"/>
    </location>
</feature>
<keyword evidence="3" id="KW-0812">Transmembrane</keyword>
<evidence type="ECO:0000256" key="2">
    <source>
        <dbReference type="SAM" id="MobiDB-lite"/>
    </source>
</evidence>
<evidence type="ECO:0000256" key="1">
    <source>
        <dbReference type="HAMAP-Rule" id="MF_00386"/>
    </source>
</evidence>
<feature type="region of interest" description="Disordered" evidence="2">
    <location>
        <begin position="88"/>
        <end position="107"/>
    </location>
</feature>
<accession>K9XMK8</accession>
<keyword evidence="1 3" id="KW-0472">Membrane</keyword>
<evidence type="ECO:0000313" key="4">
    <source>
        <dbReference type="EMBL" id="AFZ33835.1"/>
    </source>
</evidence>
<proteinExistence type="inferred from homology"/>
<comment type="subcellular location">
    <subcellularLocation>
        <location evidence="1">Cell inner membrane</location>
        <topology evidence="1">Peripheral membrane protein</topology>
        <orientation evidence="1">Cytoplasmic side</orientation>
    </subcellularLocation>
</comment>
<dbReference type="PATRIC" id="fig|111780.3.peg.224"/>
<dbReference type="PANTHER" id="PTHR33383">
    <property type="entry name" value="MEMBRANE PROTEIN INSERTION EFFICIENCY FACTOR-RELATED"/>
    <property type="match status" value="1"/>
</dbReference>
<name>K9XMK8_STAC7</name>
<comment type="function">
    <text evidence="1">Could be involved in insertion of integral membrane proteins into the membrane.</text>
</comment>
<reference evidence="5" key="1">
    <citation type="journal article" date="2013" name="Proc. Natl. Acad. Sci. U.S.A.">
        <title>Improving the coverage of the cyanobacterial phylum using diversity-driven genome sequencing.</title>
        <authorList>
            <person name="Shih P.M."/>
            <person name="Wu D."/>
            <person name="Latifi A."/>
            <person name="Axen S.D."/>
            <person name="Fewer D.P."/>
            <person name="Talla E."/>
            <person name="Calteau A."/>
            <person name="Cai F."/>
            <person name="Tandeau de Marsac N."/>
            <person name="Rippka R."/>
            <person name="Herdman M."/>
            <person name="Sivonen K."/>
            <person name="Coursin T."/>
            <person name="Laurent T."/>
            <person name="Goodwin L."/>
            <person name="Nolan M."/>
            <person name="Davenport K.W."/>
            <person name="Han C.S."/>
            <person name="Rubin E.M."/>
            <person name="Eisen J.A."/>
            <person name="Woyke T."/>
            <person name="Gugger M."/>
            <person name="Kerfeld C.A."/>
        </authorList>
    </citation>
    <scope>NUCLEOTIDE SEQUENCE [LARGE SCALE GENOMIC DNA]</scope>
    <source>
        <strain evidence="5">ATCC 29371 / PCC 7437</strain>
    </source>
</reference>
<keyword evidence="3" id="KW-1133">Transmembrane helix</keyword>
<keyword evidence="5" id="KW-1185">Reference proteome</keyword>
<dbReference type="AlphaFoldDB" id="K9XMK8"/>
<evidence type="ECO:0000313" key="5">
    <source>
        <dbReference type="Proteomes" id="UP000010473"/>
    </source>
</evidence>
<dbReference type="HAMAP" id="MF_00386">
    <property type="entry name" value="UPF0161_YidD"/>
    <property type="match status" value="1"/>
</dbReference>
<dbReference type="Pfam" id="PF01809">
    <property type="entry name" value="YidD"/>
    <property type="match status" value="1"/>
</dbReference>
<sequence>MNTGLLFIVDVLLLLASIYLILVTLMLKTALLWLIKIYRSLISPLFPPSCRFQPTCSQYALEAVEKFGVWRGSWLAIKRISRCHPLHPGGYDPVPASDQQEQEKIVD</sequence>
<organism evidence="4 5">
    <name type="scientific">Stanieria cyanosphaera (strain ATCC 29371 / PCC 7437)</name>
    <dbReference type="NCBI Taxonomy" id="111780"/>
    <lineage>
        <taxon>Bacteria</taxon>
        <taxon>Bacillati</taxon>
        <taxon>Cyanobacteriota</taxon>
        <taxon>Cyanophyceae</taxon>
        <taxon>Pleurocapsales</taxon>
        <taxon>Dermocarpellaceae</taxon>
        <taxon>Stanieria</taxon>
    </lineage>
</organism>
<keyword evidence="1" id="KW-1003">Cell membrane</keyword>
<dbReference type="KEGG" id="scs:Sta7437_0217"/>
<dbReference type="SMART" id="SM01234">
    <property type="entry name" value="Haemolytic"/>
    <property type="match status" value="1"/>
</dbReference>
<protein>
    <recommendedName>
        <fullName evidence="1">Putative membrane protein insertion efficiency factor</fullName>
    </recommendedName>
</protein>
<dbReference type="Proteomes" id="UP000010473">
    <property type="component" value="Chromosome"/>
</dbReference>
<keyword evidence="1" id="KW-0997">Cell inner membrane</keyword>
<dbReference type="EMBL" id="CP003653">
    <property type="protein sequence ID" value="AFZ33835.1"/>
    <property type="molecule type" value="Genomic_DNA"/>
</dbReference>
<dbReference type="STRING" id="111780.Sta7437_0217"/>